<keyword evidence="4" id="KW-1185">Reference proteome</keyword>
<evidence type="ECO:0000256" key="2">
    <source>
        <dbReference type="SAM" id="SignalP"/>
    </source>
</evidence>
<dbReference type="AlphaFoldDB" id="C5KQ06"/>
<evidence type="ECO:0000256" key="1">
    <source>
        <dbReference type="SAM" id="MobiDB-lite"/>
    </source>
</evidence>
<feature type="region of interest" description="Disordered" evidence="1">
    <location>
        <begin position="267"/>
        <end position="297"/>
    </location>
</feature>
<feature type="non-terminal residue" evidence="3">
    <location>
        <position position="297"/>
    </location>
</feature>
<organism evidence="4">
    <name type="scientific">Perkinsus marinus (strain ATCC 50983 / TXsc)</name>
    <dbReference type="NCBI Taxonomy" id="423536"/>
    <lineage>
        <taxon>Eukaryota</taxon>
        <taxon>Sar</taxon>
        <taxon>Alveolata</taxon>
        <taxon>Perkinsozoa</taxon>
        <taxon>Perkinsea</taxon>
        <taxon>Perkinsida</taxon>
        <taxon>Perkinsidae</taxon>
        <taxon>Perkinsus</taxon>
    </lineage>
</organism>
<accession>C5KQ06</accession>
<feature type="chain" id="PRO_5002952028" evidence="2">
    <location>
        <begin position="23"/>
        <end position="297"/>
    </location>
</feature>
<dbReference type="EMBL" id="GG675180">
    <property type="protein sequence ID" value="EER13553.1"/>
    <property type="molecule type" value="Genomic_DNA"/>
</dbReference>
<name>C5KQ06_PERM5</name>
<feature type="signal peptide" evidence="2">
    <location>
        <begin position="1"/>
        <end position="22"/>
    </location>
</feature>
<evidence type="ECO:0000313" key="3">
    <source>
        <dbReference type="EMBL" id="EER13553.1"/>
    </source>
</evidence>
<evidence type="ECO:0000313" key="4">
    <source>
        <dbReference type="Proteomes" id="UP000007800"/>
    </source>
</evidence>
<protein>
    <submittedName>
        <fullName evidence="3">Uncharacterized protein</fullName>
    </submittedName>
</protein>
<dbReference type="InParanoid" id="C5KQ06"/>
<reference evidence="3 4" key="1">
    <citation type="submission" date="2008-07" db="EMBL/GenBank/DDBJ databases">
        <authorList>
            <person name="El-Sayed N."/>
            <person name="Caler E."/>
            <person name="Inman J."/>
            <person name="Amedeo P."/>
            <person name="Hass B."/>
            <person name="Wortman J."/>
        </authorList>
    </citation>
    <scope>NUCLEOTIDE SEQUENCE [LARGE SCALE GENOMIC DNA]</scope>
    <source>
        <strain evidence="4">ATCC 50983 / TXsc</strain>
    </source>
</reference>
<proteinExistence type="predicted"/>
<gene>
    <name evidence="3" type="ORF">Pmar_PMAR000140</name>
</gene>
<dbReference type="Proteomes" id="UP000007800">
    <property type="component" value="Unassembled WGS sequence"/>
</dbReference>
<dbReference type="RefSeq" id="XP_002781758.1">
    <property type="nucleotide sequence ID" value="XM_002781712.1"/>
</dbReference>
<keyword evidence="2" id="KW-0732">Signal</keyword>
<dbReference type="GeneID" id="9042522"/>
<sequence>MANLGNVFISMMLTVAWVKVSSEKYPPPKWLYGEDISTGDRFYLHSGHRTSRVKDYSATYNASVKNANYDVQCTPTTECVLPTAPEKQAWVFVIDGKTQKQTEYWVNVNTDSRSHCFELPKQYDNSPELADKTNELNALCEDSDFRVIKGAPAVVEGGKYIPEFTLKDGEYTCHEAGSPGGQRVSMELHVREGLIEHIDTTSLGKPIEQLYYTTVGEAIYVGLFLERVRYNTHWIILEPTEREVVLQYEKMNRRNLESWFQDSQGGNGLTEALPTREKGKSKSRSTGIKHLTKSMRK</sequence>